<evidence type="ECO:0000256" key="1">
    <source>
        <dbReference type="SAM" id="Phobius"/>
    </source>
</evidence>
<organism evidence="3 4">
    <name type="scientific">Thalassobacillus devorans</name>
    <dbReference type="NCBI Taxonomy" id="279813"/>
    <lineage>
        <taxon>Bacteria</taxon>
        <taxon>Bacillati</taxon>
        <taxon>Bacillota</taxon>
        <taxon>Bacilli</taxon>
        <taxon>Bacillales</taxon>
        <taxon>Bacillaceae</taxon>
        <taxon>Thalassobacillus</taxon>
    </lineage>
</organism>
<feature type="transmembrane region" description="Helical" evidence="1">
    <location>
        <begin position="106"/>
        <end position="126"/>
    </location>
</feature>
<name>A0ABQ1P859_9BACI</name>
<evidence type="ECO:0000313" key="3">
    <source>
        <dbReference type="EMBL" id="GGC93081.1"/>
    </source>
</evidence>
<gene>
    <name evidence="3" type="ORF">GCM10007216_24750</name>
</gene>
<dbReference type="EMBL" id="BMCJ01000004">
    <property type="protein sequence ID" value="GGC93081.1"/>
    <property type="molecule type" value="Genomic_DNA"/>
</dbReference>
<feature type="transmembrane region" description="Helical" evidence="1">
    <location>
        <begin position="82"/>
        <end position="99"/>
    </location>
</feature>
<feature type="transmembrane region" description="Helical" evidence="1">
    <location>
        <begin position="132"/>
        <end position="156"/>
    </location>
</feature>
<dbReference type="InterPro" id="IPR043726">
    <property type="entry name" value="LiaI-LiaF-like_TM1"/>
</dbReference>
<dbReference type="Pfam" id="PF18917">
    <property type="entry name" value="LiaI-LiaF-like_TM1"/>
    <property type="match status" value="1"/>
</dbReference>
<proteinExistence type="predicted"/>
<keyword evidence="1" id="KW-0812">Transmembrane</keyword>
<reference evidence="4" key="1">
    <citation type="journal article" date="2019" name="Int. J. Syst. Evol. Microbiol.">
        <title>The Global Catalogue of Microorganisms (GCM) 10K type strain sequencing project: providing services to taxonomists for standard genome sequencing and annotation.</title>
        <authorList>
            <consortium name="The Broad Institute Genomics Platform"/>
            <consortium name="The Broad Institute Genome Sequencing Center for Infectious Disease"/>
            <person name="Wu L."/>
            <person name="Ma J."/>
        </authorList>
    </citation>
    <scope>NUCLEOTIDE SEQUENCE [LARGE SCALE GENOMIC DNA]</scope>
    <source>
        <strain evidence="4">CCM 7282</strain>
    </source>
</reference>
<keyword evidence="1" id="KW-1133">Transmembrane helix</keyword>
<dbReference type="Proteomes" id="UP000619534">
    <property type="component" value="Unassembled WGS sequence"/>
</dbReference>
<evidence type="ECO:0000259" key="2">
    <source>
        <dbReference type="Pfam" id="PF18917"/>
    </source>
</evidence>
<keyword evidence="1" id="KW-0472">Membrane</keyword>
<feature type="domain" description="LiaI-LiaF-like transmembrane region" evidence="2">
    <location>
        <begin position="7"/>
        <end position="47"/>
    </location>
</feature>
<dbReference type="RefSeq" id="WP_062447084.1">
    <property type="nucleotide sequence ID" value="NZ_BMCJ01000004.1"/>
</dbReference>
<accession>A0ABQ1P859</accession>
<evidence type="ECO:0000313" key="4">
    <source>
        <dbReference type="Proteomes" id="UP000619534"/>
    </source>
</evidence>
<feature type="transmembrane region" description="Helical" evidence="1">
    <location>
        <begin position="59"/>
        <end position="76"/>
    </location>
</feature>
<feature type="transmembrane region" description="Helical" evidence="1">
    <location>
        <begin position="32"/>
        <end position="52"/>
    </location>
</feature>
<sequence>MKKQNTFTGFLLIGLGAYFLLRQLHIPLLTDFYSWPTILMIIGISFLLHSYITNDYQNIFAGAILLGFGIHFHGLTTYRFWLDHWGVYPLIVGIAFVLRSNKTRQGLIPGLLLVLLGLFALFSPVNPGWFHWVYQLFTLIEQFWPLALIIIGLFLLKNKKNAKSIRNKKNPRH</sequence>
<feature type="transmembrane region" description="Helical" evidence="1">
    <location>
        <begin position="7"/>
        <end position="26"/>
    </location>
</feature>
<keyword evidence="4" id="KW-1185">Reference proteome</keyword>
<protein>
    <recommendedName>
        <fullName evidence="2">LiaI-LiaF-like transmembrane region domain-containing protein</fullName>
    </recommendedName>
</protein>
<comment type="caution">
    <text evidence="3">The sequence shown here is derived from an EMBL/GenBank/DDBJ whole genome shotgun (WGS) entry which is preliminary data.</text>
</comment>